<dbReference type="GO" id="GO:0016746">
    <property type="term" value="F:acyltransferase activity"/>
    <property type="evidence" value="ECO:0007669"/>
    <property type="project" value="UniProtKB-KW"/>
</dbReference>
<dbReference type="Pfam" id="PF01553">
    <property type="entry name" value="Acyltransferase"/>
    <property type="match status" value="1"/>
</dbReference>
<dbReference type="InterPro" id="IPR002123">
    <property type="entry name" value="Plipid/glycerol_acylTrfase"/>
</dbReference>
<keyword evidence="9" id="KW-1185">Reference proteome</keyword>
<evidence type="ECO:0000256" key="5">
    <source>
        <dbReference type="ARBA" id="ARBA00023315"/>
    </source>
</evidence>
<sequence>MLTVLTVYPLTEKSTHRQLRGRWSQHLLAILGIELRTRGVAVQPSCMLVANHISWLDIFVINAIAPSAFVSKAEVRAWPLIGWLAAKNETVFLRRGSRGHAKIVNAEIGALLDAGRNVALFPEGTTTDGSHVLHFHAALLQPAIESGHAIQPMAISYHHPDGSPSRAAAYDGDLTLGQCIANIIATQGLVAGLHVGASLDSQGVHRRELANAAREAIMGATGIAEGKPEQAGADEGSGLEQPATIT</sequence>
<dbReference type="Proteomes" id="UP000652074">
    <property type="component" value="Unassembled WGS sequence"/>
</dbReference>
<reference evidence="8 9" key="1">
    <citation type="submission" date="2019-12" db="EMBL/GenBank/DDBJ databases">
        <title>Comparative genomics gives insights into the taxonomy of the Azoarcus-Aromatoleum group and reveals separate origins of nif in the plant-associated Azoarcus and non-plant-associated Aromatoleum sub-groups.</title>
        <authorList>
            <person name="Lafos M."/>
            <person name="Maluk M."/>
            <person name="Batista M."/>
            <person name="Junghare M."/>
            <person name="Carmona M."/>
            <person name="Faoro H."/>
            <person name="Cruz L.M."/>
            <person name="Battistoni F."/>
            <person name="De Souza E."/>
            <person name="Pedrosa F."/>
            <person name="Chen W.-M."/>
            <person name="Poole P.S."/>
            <person name="Dixon R.A."/>
            <person name="James E.K."/>
        </authorList>
    </citation>
    <scope>NUCLEOTIDE SEQUENCE [LARGE SCALE GENOMIC DNA]</scope>
    <source>
        <strain evidence="8 9">ToN1</strain>
    </source>
</reference>
<dbReference type="CDD" id="cd07989">
    <property type="entry name" value="LPLAT_AGPAT-like"/>
    <property type="match status" value="1"/>
</dbReference>
<feature type="domain" description="Phospholipid/glycerol acyltransferase" evidence="7">
    <location>
        <begin position="46"/>
        <end position="158"/>
    </location>
</feature>
<proteinExistence type="predicted"/>
<keyword evidence="3" id="KW-0808">Transferase</keyword>
<evidence type="ECO:0000256" key="4">
    <source>
        <dbReference type="ARBA" id="ARBA00023098"/>
    </source>
</evidence>
<protein>
    <submittedName>
        <fullName evidence="8">1-acyl-sn-glycerol-3-phosphate acyltransferase</fullName>
    </submittedName>
</protein>
<dbReference type="SMART" id="SM00563">
    <property type="entry name" value="PlsC"/>
    <property type="match status" value="1"/>
</dbReference>
<dbReference type="RefSeq" id="WP_244861001.1">
    <property type="nucleotide sequence ID" value="NZ_CP059560.1"/>
</dbReference>
<name>A0ABX1MRN4_9RHOO</name>
<evidence type="ECO:0000256" key="2">
    <source>
        <dbReference type="ARBA" id="ARBA00022516"/>
    </source>
</evidence>
<dbReference type="SUPFAM" id="SSF69593">
    <property type="entry name" value="Glycerol-3-phosphate (1)-acyltransferase"/>
    <property type="match status" value="1"/>
</dbReference>
<gene>
    <name evidence="8" type="ORF">GPA26_19435</name>
</gene>
<evidence type="ECO:0000313" key="8">
    <source>
        <dbReference type="EMBL" id="NMF90647.1"/>
    </source>
</evidence>
<accession>A0ABX1MRN4</accession>
<evidence type="ECO:0000259" key="7">
    <source>
        <dbReference type="SMART" id="SM00563"/>
    </source>
</evidence>
<dbReference type="EMBL" id="WTVR01000047">
    <property type="protein sequence ID" value="NMF90647.1"/>
    <property type="molecule type" value="Genomic_DNA"/>
</dbReference>
<keyword evidence="5 8" id="KW-0012">Acyltransferase</keyword>
<evidence type="ECO:0000313" key="9">
    <source>
        <dbReference type="Proteomes" id="UP000652074"/>
    </source>
</evidence>
<dbReference type="PANTHER" id="PTHR10434">
    <property type="entry name" value="1-ACYL-SN-GLYCEROL-3-PHOSPHATE ACYLTRANSFERASE"/>
    <property type="match status" value="1"/>
</dbReference>
<feature type="region of interest" description="Disordered" evidence="6">
    <location>
        <begin position="223"/>
        <end position="246"/>
    </location>
</feature>
<keyword evidence="2" id="KW-0444">Lipid biosynthesis</keyword>
<comment type="pathway">
    <text evidence="1">Lipid metabolism.</text>
</comment>
<organism evidence="8 9">
    <name type="scientific">Aromatoleum petrolei</name>
    <dbReference type="NCBI Taxonomy" id="76116"/>
    <lineage>
        <taxon>Bacteria</taxon>
        <taxon>Pseudomonadati</taxon>
        <taxon>Pseudomonadota</taxon>
        <taxon>Betaproteobacteria</taxon>
        <taxon>Rhodocyclales</taxon>
        <taxon>Rhodocyclaceae</taxon>
        <taxon>Aromatoleum</taxon>
    </lineage>
</organism>
<evidence type="ECO:0000256" key="3">
    <source>
        <dbReference type="ARBA" id="ARBA00022679"/>
    </source>
</evidence>
<comment type="caution">
    <text evidence="8">The sequence shown here is derived from an EMBL/GenBank/DDBJ whole genome shotgun (WGS) entry which is preliminary data.</text>
</comment>
<keyword evidence="4" id="KW-0443">Lipid metabolism</keyword>
<evidence type="ECO:0000256" key="1">
    <source>
        <dbReference type="ARBA" id="ARBA00005189"/>
    </source>
</evidence>
<evidence type="ECO:0000256" key="6">
    <source>
        <dbReference type="SAM" id="MobiDB-lite"/>
    </source>
</evidence>
<dbReference type="PANTHER" id="PTHR10434:SF64">
    <property type="entry name" value="1-ACYL-SN-GLYCEROL-3-PHOSPHATE ACYLTRANSFERASE-RELATED"/>
    <property type="match status" value="1"/>
</dbReference>